<dbReference type="InterPro" id="IPR051165">
    <property type="entry name" value="Multifunctional_ANK_Repeat"/>
</dbReference>
<dbReference type="InterPro" id="IPR036770">
    <property type="entry name" value="Ankyrin_rpt-contain_sf"/>
</dbReference>
<feature type="repeat" description="ANK" evidence="3">
    <location>
        <begin position="103"/>
        <end position="135"/>
    </location>
</feature>
<dbReference type="PROSITE" id="PS50297">
    <property type="entry name" value="ANK_REP_REGION"/>
    <property type="match status" value="4"/>
</dbReference>
<evidence type="ECO:0000256" key="4">
    <source>
        <dbReference type="SAM" id="MobiDB-lite"/>
    </source>
</evidence>
<organism evidence="5 6">
    <name type="scientific">Rotaria magnacalcarata</name>
    <dbReference type="NCBI Taxonomy" id="392030"/>
    <lineage>
        <taxon>Eukaryota</taxon>
        <taxon>Metazoa</taxon>
        <taxon>Spiralia</taxon>
        <taxon>Gnathifera</taxon>
        <taxon>Rotifera</taxon>
        <taxon>Eurotatoria</taxon>
        <taxon>Bdelloidea</taxon>
        <taxon>Philodinida</taxon>
        <taxon>Philodinidae</taxon>
        <taxon>Rotaria</taxon>
    </lineage>
</organism>
<comment type="caution">
    <text evidence="5">The sequence shown here is derived from an EMBL/GenBank/DDBJ whole genome shotgun (WGS) entry which is preliminary data.</text>
</comment>
<proteinExistence type="predicted"/>
<dbReference type="Proteomes" id="UP000663866">
    <property type="component" value="Unassembled WGS sequence"/>
</dbReference>
<keyword evidence="1" id="KW-0677">Repeat</keyword>
<protein>
    <submittedName>
        <fullName evidence="5">Uncharacterized protein</fullName>
    </submittedName>
</protein>
<dbReference type="PROSITE" id="PS50088">
    <property type="entry name" value="ANK_REPEAT"/>
    <property type="match status" value="4"/>
</dbReference>
<feature type="region of interest" description="Disordered" evidence="4">
    <location>
        <begin position="354"/>
        <end position="384"/>
    </location>
</feature>
<feature type="repeat" description="ANK" evidence="3">
    <location>
        <begin position="203"/>
        <end position="227"/>
    </location>
</feature>
<dbReference type="Pfam" id="PF12796">
    <property type="entry name" value="Ank_2"/>
    <property type="match status" value="2"/>
</dbReference>
<dbReference type="Pfam" id="PF00023">
    <property type="entry name" value="Ank"/>
    <property type="match status" value="1"/>
</dbReference>
<dbReference type="PANTHER" id="PTHR24123:SF33">
    <property type="entry name" value="PROTEIN HOS4"/>
    <property type="match status" value="1"/>
</dbReference>
<dbReference type="Gene3D" id="1.25.40.20">
    <property type="entry name" value="Ankyrin repeat-containing domain"/>
    <property type="match status" value="2"/>
</dbReference>
<accession>A0A819C9V3</accession>
<dbReference type="InterPro" id="IPR002110">
    <property type="entry name" value="Ankyrin_rpt"/>
</dbReference>
<evidence type="ECO:0000256" key="3">
    <source>
        <dbReference type="PROSITE-ProRule" id="PRU00023"/>
    </source>
</evidence>
<evidence type="ECO:0000313" key="6">
    <source>
        <dbReference type="Proteomes" id="UP000663866"/>
    </source>
</evidence>
<sequence>MQLTTAAMNDDSKLLSTIHEANHHEEEGGGGGDGEFDGIITNGTSSKTNQLNLHSSPKNSSLADQTDRTLNQKFHVAALSGNLSVLQELITKSHISVDCRDRENSTALLLSCARGHYLCAEYLLKNGADSNARRITGASPLYFAASFNHTRIVELLLKQYKAIVDLPTFDGSTSLHVSCERGFTDIVQLLIDAQANVNARMNDGSTPIMLACQNGHLSVVQMLISTGRCDTLITRLDSCLHAATMFNHAGIVRSLIDNGANPLLNNWEGMTAVDLAKEAKLADILDILMNALTSKLTEHGRQYLMHKSTRRSDADFNLEFVEHADRDEWKLYKSLKSAAELERLEEEIEHIPILPNLPTGKGKKSTRPAPSHKAQHVNSTTPSS</sequence>
<dbReference type="SMART" id="SM00248">
    <property type="entry name" value="ANK"/>
    <property type="match status" value="7"/>
</dbReference>
<evidence type="ECO:0000313" key="5">
    <source>
        <dbReference type="EMBL" id="CAF3817221.1"/>
    </source>
</evidence>
<keyword evidence="2 3" id="KW-0040">ANK repeat</keyword>
<feature type="repeat" description="ANK" evidence="3">
    <location>
        <begin position="170"/>
        <end position="202"/>
    </location>
</feature>
<dbReference type="PANTHER" id="PTHR24123">
    <property type="entry name" value="ANKYRIN REPEAT-CONTAINING"/>
    <property type="match status" value="1"/>
</dbReference>
<name>A0A819C9V3_9BILA</name>
<evidence type="ECO:0000256" key="1">
    <source>
        <dbReference type="ARBA" id="ARBA00022737"/>
    </source>
</evidence>
<feature type="region of interest" description="Disordered" evidence="4">
    <location>
        <begin position="46"/>
        <end position="65"/>
    </location>
</feature>
<feature type="repeat" description="ANK" evidence="3">
    <location>
        <begin position="136"/>
        <end position="158"/>
    </location>
</feature>
<dbReference type="SUPFAM" id="SSF48403">
    <property type="entry name" value="Ankyrin repeat"/>
    <property type="match status" value="1"/>
</dbReference>
<evidence type="ECO:0000256" key="2">
    <source>
        <dbReference type="ARBA" id="ARBA00023043"/>
    </source>
</evidence>
<dbReference type="EMBL" id="CAJOBG010000458">
    <property type="protein sequence ID" value="CAF3817221.1"/>
    <property type="molecule type" value="Genomic_DNA"/>
</dbReference>
<dbReference type="AlphaFoldDB" id="A0A819C9V3"/>
<gene>
    <name evidence="5" type="ORF">OVN521_LOCUS4820</name>
</gene>
<reference evidence="5" key="1">
    <citation type="submission" date="2021-02" db="EMBL/GenBank/DDBJ databases">
        <authorList>
            <person name="Nowell W R."/>
        </authorList>
    </citation>
    <scope>NUCLEOTIDE SEQUENCE</scope>
</reference>
<keyword evidence="6" id="KW-1185">Reference proteome</keyword>